<keyword evidence="4" id="KW-0560">Oxidoreductase</keyword>
<dbReference type="SUPFAM" id="SSF51905">
    <property type="entry name" value="FAD/NAD(P)-binding domain"/>
    <property type="match status" value="2"/>
</dbReference>
<dbReference type="PRINTS" id="PR00368">
    <property type="entry name" value="FADPNR"/>
</dbReference>
<dbReference type="GO" id="GO:0005739">
    <property type="term" value="C:mitochondrion"/>
    <property type="evidence" value="ECO:0007669"/>
    <property type="project" value="TreeGrafter"/>
</dbReference>
<dbReference type="OrthoDB" id="9992747at2759"/>
<evidence type="ECO:0000313" key="9">
    <source>
        <dbReference type="EMBL" id="KAF7185607.1"/>
    </source>
</evidence>
<dbReference type="Proteomes" id="UP000660729">
    <property type="component" value="Unassembled WGS sequence"/>
</dbReference>
<comment type="caution">
    <text evidence="9">The sequence shown here is derived from an EMBL/GenBank/DDBJ whole genome shotgun (WGS) entry which is preliminary data.</text>
</comment>
<dbReference type="InterPro" id="IPR045024">
    <property type="entry name" value="NDH-2"/>
</dbReference>
<evidence type="ECO:0000256" key="3">
    <source>
        <dbReference type="ARBA" id="ARBA00022827"/>
    </source>
</evidence>
<dbReference type="Pfam" id="PF07992">
    <property type="entry name" value="Pyr_redox_2"/>
    <property type="match status" value="1"/>
</dbReference>
<keyword evidence="3" id="KW-0274">FAD</keyword>
<gene>
    <name evidence="9" type="ORF">HII31_13104</name>
</gene>
<accession>A0A8H6VCI1</accession>
<feature type="domain" description="External alternative NADH-ubiquinone oxidoreductase-like C-terminal" evidence="8">
    <location>
        <begin position="515"/>
        <end position="576"/>
    </location>
</feature>
<organism evidence="9 10">
    <name type="scientific">Pseudocercospora fuligena</name>
    <dbReference type="NCBI Taxonomy" id="685502"/>
    <lineage>
        <taxon>Eukaryota</taxon>
        <taxon>Fungi</taxon>
        <taxon>Dikarya</taxon>
        <taxon>Ascomycota</taxon>
        <taxon>Pezizomycotina</taxon>
        <taxon>Dothideomycetes</taxon>
        <taxon>Dothideomycetidae</taxon>
        <taxon>Mycosphaerellales</taxon>
        <taxon>Mycosphaerellaceae</taxon>
        <taxon>Pseudocercospora</taxon>
    </lineage>
</organism>
<dbReference type="AlphaFoldDB" id="A0A8H6VCI1"/>
<keyword evidence="5" id="KW-0520">NAD</keyword>
<evidence type="ECO:0000256" key="5">
    <source>
        <dbReference type="ARBA" id="ARBA00023027"/>
    </source>
</evidence>
<keyword evidence="6" id="KW-0732">Signal</keyword>
<evidence type="ECO:0000256" key="6">
    <source>
        <dbReference type="SAM" id="SignalP"/>
    </source>
</evidence>
<dbReference type="InterPro" id="IPR023753">
    <property type="entry name" value="FAD/NAD-binding_dom"/>
</dbReference>
<feature type="signal peptide" evidence="6">
    <location>
        <begin position="1"/>
        <end position="26"/>
    </location>
</feature>
<keyword evidence="2" id="KW-0285">Flavoprotein</keyword>
<dbReference type="EMBL" id="JABCIY010000316">
    <property type="protein sequence ID" value="KAF7185607.1"/>
    <property type="molecule type" value="Genomic_DNA"/>
</dbReference>
<dbReference type="PANTHER" id="PTHR43706:SF17">
    <property type="entry name" value="NADH DEHYDROGENASE (EUROFUNG)"/>
    <property type="match status" value="1"/>
</dbReference>
<dbReference type="Gene3D" id="3.50.50.100">
    <property type="match status" value="1"/>
</dbReference>
<reference evidence="9" key="1">
    <citation type="submission" date="2020-04" db="EMBL/GenBank/DDBJ databases">
        <title>Draft genome resource of the tomato pathogen Pseudocercospora fuligena.</title>
        <authorList>
            <person name="Zaccaron A."/>
        </authorList>
    </citation>
    <scope>NUCLEOTIDE SEQUENCE</scope>
    <source>
        <strain evidence="9">PF001</strain>
    </source>
</reference>
<dbReference type="Pfam" id="PF22366">
    <property type="entry name" value="NDH2_C"/>
    <property type="match status" value="1"/>
</dbReference>
<evidence type="ECO:0000256" key="1">
    <source>
        <dbReference type="ARBA" id="ARBA00005272"/>
    </source>
</evidence>
<dbReference type="InterPro" id="IPR054585">
    <property type="entry name" value="NDH2-like_C"/>
</dbReference>
<feature type="chain" id="PRO_5034739996" evidence="6">
    <location>
        <begin position="27"/>
        <end position="580"/>
    </location>
</feature>
<evidence type="ECO:0000259" key="7">
    <source>
        <dbReference type="Pfam" id="PF07992"/>
    </source>
</evidence>
<dbReference type="GO" id="GO:0003954">
    <property type="term" value="F:NADH dehydrogenase activity"/>
    <property type="evidence" value="ECO:0007669"/>
    <property type="project" value="InterPro"/>
</dbReference>
<comment type="similarity">
    <text evidence="1">Belongs to the NADH dehydrogenase family.</text>
</comment>
<evidence type="ECO:0000256" key="2">
    <source>
        <dbReference type="ARBA" id="ARBA00022630"/>
    </source>
</evidence>
<dbReference type="PROSITE" id="PS51257">
    <property type="entry name" value="PROKAR_LIPOPROTEIN"/>
    <property type="match status" value="1"/>
</dbReference>
<protein>
    <submittedName>
        <fullName evidence="9">Putative NADH dehydrogenase</fullName>
    </submittedName>
</protein>
<evidence type="ECO:0000313" key="10">
    <source>
        <dbReference type="Proteomes" id="UP000660729"/>
    </source>
</evidence>
<name>A0A8H6VCI1_9PEZI</name>
<evidence type="ECO:0000259" key="8">
    <source>
        <dbReference type="Pfam" id="PF22366"/>
    </source>
</evidence>
<proteinExistence type="inferred from homology"/>
<feature type="domain" description="FAD/NAD(P)-binding" evidence="7">
    <location>
        <begin position="86"/>
        <end position="404"/>
    </location>
</feature>
<dbReference type="InterPro" id="IPR036188">
    <property type="entry name" value="FAD/NAD-bd_sf"/>
</dbReference>
<keyword evidence="10" id="KW-1185">Reference proteome</keyword>
<dbReference type="PANTHER" id="PTHR43706">
    <property type="entry name" value="NADH DEHYDROGENASE"/>
    <property type="match status" value="1"/>
</dbReference>
<sequence length="580" mass="64290">MSETFRCIILSIHLFFFLGLVSSCWSDVLFASSSAVMSVSSFTMKGCFALSSIPRQSLRSRCRIVAGQRRNITIKQLEAAKNDRERVVILGSGWGGYNLARKLNPNKFQTVVVSPRSYFVFTPLLASTSVGTLEFRAALEPVRTRKSKYEYIQGRADAVDFASRQIMVRETVRCPNQGLLSTRAGEAKDERPLEMQIEASRGELFSMSYDKLVLSVGSYSQTFGIPGVKENAYFLKDVQDARKIRNKLLSAFETAALPTTPVALKKQLLNFAIVGGGPTGIEFSGELQDIVRDDMSKLYPQLMEHVQITVYDVADKILPMFDEKLSKYAIENFGREGITIKTSHSIRELKRGFPKVAGSGENDDVKASGYTLKLQNGQESEVGCGIVVWSTGLMSNPFIEKALGSPFTAPASCVRLLNDINSNPESSADWRVQKNQRSGSVVTDDFLRVQLDAASQDKGKPKAVLRDVYALGDCAVIEGTQYPATAQVASQKATWLAKKLNKGDIRTQGFSFESQGIMAYVGAYKAIVQLSKPQGSVSGKAAWLLWRGAYLSKAISWRNRLLIPMYWLVNWCFGRDISRF</sequence>
<evidence type="ECO:0000256" key="4">
    <source>
        <dbReference type="ARBA" id="ARBA00023002"/>
    </source>
</evidence>